<evidence type="ECO:0000313" key="2">
    <source>
        <dbReference type="EMBL" id="QJA71410.1"/>
    </source>
</evidence>
<dbReference type="SUPFAM" id="SSF52540">
    <property type="entry name" value="P-loop containing nucleoside triphosphate hydrolases"/>
    <property type="match status" value="1"/>
</dbReference>
<dbReference type="EMBL" id="MT141871">
    <property type="protein sequence ID" value="QJA71410.1"/>
    <property type="molecule type" value="Genomic_DNA"/>
</dbReference>
<proteinExistence type="predicted"/>
<sequence>MFPGNSKSAAEELRYKTIARLLQAGADPDEVSEVVTKMFIADKEDWDKEYVERIVFDAVRDNVLTQSHPKKTMQVRVEEWLYSNVSNKSCYSDVACSLLICYGDLGLKTPSEKASCRMCFRRLVEQGKLEPMRNRSGMYRYIDGKMEDMDFINIDSTPFDIKYPLGVHEWVNTYRKTLIVIAGEPNAGKTAYLLNTAFKNMNDHKVTYFSSEMGPEELQVRLKKFGKPLEDWKKIRFVAKTGGFKDVIEPNGLSIIDYLEVAKDFYDIGGMLTDIFNSLDGGVAIVAIQKPKGRDTGIGGERTLDKARLYMAIEPGILKIVKGKLWRQECTNPNGMWVKWNLVGGAKFTILPDPTTAENWRHKI</sequence>
<dbReference type="GO" id="GO:0006260">
    <property type="term" value="P:DNA replication"/>
    <property type="evidence" value="ECO:0007669"/>
    <property type="project" value="InterPro"/>
</dbReference>
<protein>
    <submittedName>
        <fullName evidence="3">Putative helicase</fullName>
    </submittedName>
</protein>
<keyword evidence="3" id="KW-0547">Nucleotide-binding</keyword>
<dbReference type="GO" id="GO:0005524">
    <property type="term" value="F:ATP binding"/>
    <property type="evidence" value="ECO:0007669"/>
    <property type="project" value="InterPro"/>
</dbReference>
<dbReference type="InterPro" id="IPR027417">
    <property type="entry name" value="P-loop_NTPase"/>
</dbReference>
<dbReference type="Pfam" id="PF03796">
    <property type="entry name" value="DnaB_C"/>
    <property type="match status" value="1"/>
</dbReference>
<gene>
    <name evidence="2" type="ORF">MM415A03182_0009</name>
    <name evidence="3" type="ORF">MM415B04120_0003</name>
</gene>
<reference evidence="3" key="1">
    <citation type="submission" date="2020-03" db="EMBL/GenBank/DDBJ databases">
        <title>The deep terrestrial virosphere.</title>
        <authorList>
            <person name="Holmfeldt K."/>
            <person name="Nilsson E."/>
            <person name="Simone D."/>
            <person name="Lopez-Fernandez M."/>
            <person name="Wu X."/>
            <person name="de Brujin I."/>
            <person name="Lundin D."/>
            <person name="Andersson A."/>
            <person name="Bertilsson S."/>
            <person name="Dopson M."/>
        </authorList>
    </citation>
    <scope>NUCLEOTIDE SEQUENCE</scope>
    <source>
        <strain evidence="2">MM415A03182</strain>
        <strain evidence="3">MM415B04120</strain>
    </source>
</reference>
<dbReference type="Gene3D" id="3.40.50.300">
    <property type="entry name" value="P-loop containing nucleotide triphosphate hydrolases"/>
    <property type="match status" value="1"/>
</dbReference>
<dbReference type="EMBL" id="MT143175">
    <property type="protein sequence ID" value="QJA93755.1"/>
    <property type="molecule type" value="Genomic_DNA"/>
</dbReference>
<organism evidence="3">
    <name type="scientific">viral metagenome</name>
    <dbReference type="NCBI Taxonomy" id="1070528"/>
    <lineage>
        <taxon>unclassified sequences</taxon>
        <taxon>metagenomes</taxon>
        <taxon>organismal metagenomes</taxon>
    </lineage>
</organism>
<keyword evidence="3" id="KW-0067">ATP-binding</keyword>
<evidence type="ECO:0000313" key="3">
    <source>
        <dbReference type="EMBL" id="QJA93755.1"/>
    </source>
</evidence>
<evidence type="ECO:0000259" key="1">
    <source>
        <dbReference type="Pfam" id="PF03796"/>
    </source>
</evidence>
<dbReference type="AlphaFoldDB" id="A0A6M3LLR8"/>
<accession>A0A6M3LLR8</accession>
<dbReference type="GO" id="GO:0003678">
    <property type="term" value="F:DNA helicase activity"/>
    <property type="evidence" value="ECO:0007669"/>
    <property type="project" value="InterPro"/>
</dbReference>
<feature type="domain" description="SF4 helicase" evidence="1">
    <location>
        <begin position="176"/>
        <end position="222"/>
    </location>
</feature>
<keyword evidence="3" id="KW-0378">Hydrolase</keyword>
<dbReference type="InterPro" id="IPR007694">
    <property type="entry name" value="DNA_helicase_DnaB-like_C"/>
</dbReference>
<name>A0A6M3LLR8_9ZZZZ</name>
<keyword evidence="3" id="KW-0347">Helicase</keyword>